<dbReference type="Pfam" id="PF13378">
    <property type="entry name" value="MR_MLE_C"/>
    <property type="match status" value="1"/>
</dbReference>
<dbReference type="GO" id="GO:0009234">
    <property type="term" value="P:menaquinone biosynthetic process"/>
    <property type="evidence" value="ECO:0007669"/>
    <property type="project" value="UniProtKB-UniRule"/>
</dbReference>
<dbReference type="SFLD" id="SFLDG00180">
    <property type="entry name" value="muconate_cycloisomerase"/>
    <property type="match status" value="1"/>
</dbReference>
<dbReference type="InterPro" id="IPR029017">
    <property type="entry name" value="Enolase-like_N"/>
</dbReference>
<dbReference type="SFLD" id="SFLDS00001">
    <property type="entry name" value="Enolase"/>
    <property type="match status" value="1"/>
</dbReference>
<dbReference type="Proteomes" id="UP000244727">
    <property type="component" value="Chromosome"/>
</dbReference>
<dbReference type="RefSeq" id="WP_108381856.1">
    <property type="nucleotide sequence ID" value="NZ_CP028858.1"/>
</dbReference>
<keyword evidence="3 4" id="KW-0456">Lyase</keyword>
<dbReference type="PANTHER" id="PTHR48073">
    <property type="entry name" value="O-SUCCINYLBENZOATE SYNTHASE-RELATED"/>
    <property type="match status" value="1"/>
</dbReference>
<dbReference type="HAMAP" id="MF_00470">
    <property type="entry name" value="MenC_1"/>
    <property type="match status" value="1"/>
</dbReference>
<dbReference type="InterPro" id="IPR010196">
    <property type="entry name" value="OSB_synthase_MenC1"/>
</dbReference>
<dbReference type="SUPFAM" id="SSF54826">
    <property type="entry name" value="Enolase N-terminal domain-like"/>
    <property type="match status" value="1"/>
</dbReference>
<feature type="active site" description="Proton donor" evidence="4">
    <location>
        <position position="149"/>
    </location>
</feature>
<evidence type="ECO:0000256" key="2">
    <source>
        <dbReference type="ARBA" id="ARBA00022842"/>
    </source>
</evidence>
<dbReference type="UniPathway" id="UPA01057">
    <property type="reaction ID" value="UER00165"/>
</dbReference>
<accession>A0A2R4X114</accession>
<dbReference type="Pfam" id="PF21508">
    <property type="entry name" value="MenC_N"/>
    <property type="match status" value="1"/>
</dbReference>
<dbReference type="GeneID" id="36512258"/>
<comment type="catalytic activity">
    <reaction evidence="4">
        <text>(1R,6R)-6-hydroxy-2-succinyl-cyclohexa-2,4-diene-1-carboxylate = 2-succinylbenzoate + H2O</text>
        <dbReference type="Rhea" id="RHEA:10196"/>
        <dbReference type="ChEBI" id="CHEBI:15377"/>
        <dbReference type="ChEBI" id="CHEBI:18325"/>
        <dbReference type="ChEBI" id="CHEBI:58689"/>
        <dbReference type="EC" id="4.2.1.113"/>
    </reaction>
</comment>
<comment type="cofactor">
    <cofactor evidence="4">
        <name>a divalent metal cation</name>
        <dbReference type="ChEBI" id="CHEBI:60240"/>
    </cofactor>
</comment>
<dbReference type="EMBL" id="CP028858">
    <property type="protein sequence ID" value="AWB27487.1"/>
    <property type="molecule type" value="Genomic_DNA"/>
</dbReference>
<gene>
    <name evidence="4" type="primary">menC</name>
    <name evidence="6" type="ORF">HARCEL1_07085</name>
</gene>
<dbReference type="SFLD" id="SFLDF00009">
    <property type="entry name" value="o-succinylbenzoate_synthase"/>
    <property type="match status" value="1"/>
</dbReference>
<protein>
    <recommendedName>
        <fullName evidence="4">o-succinylbenzoate synthase</fullName>
        <shortName evidence="4">OSB synthase</shortName>
        <shortName evidence="4">OSBS</shortName>
        <ecNumber evidence="4">4.2.1.113</ecNumber>
    </recommendedName>
    <alternativeName>
        <fullName evidence="4">4-(2'-carboxyphenyl)-4-oxybutyric acid synthase</fullName>
    </alternativeName>
    <alternativeName>
        <fullName evidence="4">o-succinylbenzoic acid synthase</fullName>
    </alternativeName>
</protein>
<dbReference type="InterPro" id="IPR013342">
    <property type="entry name" value="Mandelate_racemase_C"/>
</dbReference>
<comment type="pathway">
    <text evidence="4">Quinol/quinone metabolism; 1,4-dihydroxy-2-naphthoate biosynthesis; 1,4-dihydroxy-2-naphthoate from chorismate: step 4/7.</text>
</comment>
<proteinExistence type="inferred from homology"/>
<dbReference type="Gene3D" id="3.20.20.120">
    <property type="entry name" value="Enolase-like C-terminal domain"/>
    <property type="match status" value="1"/>
</dbReference>
<keyword evidence="1 4" id="KW-0479">Metal-binding</keyword>
<keyword evidence="4" id="KW-0474">Menaquinone biosynthesis</keyword>
<feature type="domain" description="Mandelate racemase/muconate lactonizing enzyme C-terminal" evidence="5">
    <location>
        <begin position="128"/>
        <end position="225"/>
    </location>
</feature>
<reference evidence="6 7" key="1">
    <citation type="submission" date="2018-04" db="EMBL/GenBank/DDBJ databases">
        <title>Halococcoides cellulosivorans gen. nov., sp. nov., an extremely halophilic cellulose-utilizing haloarchaeon from hypersaline lakes.</title>
        <authorList>
            <person name="Sorokin D.Y."/>
            <person name="Toshchakov S.V."/>
            <person name="Samarov N.I."/>
            <person name="Korzhenkov A."/>
            <person name="Kublanov I.V."/>
        </authorList>
    </citation>
    <scope>NUCLEOTIDE SEQUENCE [LARGE SCALE GENOMIC DNA]</scope>
    <source>
        <strain evidence="6 7">HArcel1</strain>
    </source>
</reference>
<dbReference type="EC" id="4.2.1.113" evidence="4"/>
<dbReference type="UniPathway" id="UPA00079"/>
<dbReference type="SMART" id="SM00922">
    <property type="entry name" value="MR_MLE"/>
    <property type="match status" value="1"/>
</dbReference>
<sequence length="342" mass="34952">MEIERFSLPLDAPLATADGTIADRDGWVVTVTHEGTTGIGEATPLAGWTEPLAATEHALGEARENAARHGLERAVDRLDPIARPAARHGVECAALDAKARLHEEPLWATLGGSGGAVPLNATIGRFSPEETAERARAAAEQGFPAVKCKAGADDPAVERERIARVAAAVPDAVAVRIDANGAWSPAFASAVLSTPEADALDLIEQPVGAGAHAALRQLRTETGVSIALDESVVQASDPLALVDLADAFVCKPMALGGLERTRTVARGAIDAGLDVVVSTTVDAVLARTAAAHLAASLPAVAPSGLATGDRLERDLAPDPATIADGQLTLPDRPGLGIEAVSA</sequence>
<comment type="function">
    <text evidence="4">Converts 2-succinyl-6-hydroxy-2,4-cyclohexadiene-1-carboxylate (SHCHC) to 2-succinylbenzoate (OSB).</text>
</comment>
<dbReference type="AlphaFoldDB" id="A0A2R4X114"/>
<evidence type="ECO:0000256" key="3">
    <source>
        <dbReference type="ARBA" id="ARBA00023239"/>
    </source>
</evidence>
<dbReference type="InterPro" id="IPR029065">
    <property type="entry name" value="Enolase_C-like"/>
</dbReference>
<comment type="pathway">
    <text evidence="4">Quinol/quinone metabolism; menaquinone biosynthesis.</text>
</comment>
<keyword evidence="7" id="KW-1185">Reference proteome</keyword>
<evidence type="ECO:0000259" key="5">
    <source>
        <dbReference type="SMART" id="SM00922"/>
    </source>
</evidence>
<dbReference type="GO" id="GO:0000287">
    <property type="term" value="F:magnesium ion binding"/>
    <property type="evidence" value="ECO:0007669"/>
    <property type="project" value="UniProtKB-UniRule"/>
</dbReference>
<keyword evidence="2 4" id="KW-0460">Magnesium</keyword>
<evidence type="ECO:0000313" key="6">
    <source>
        <dbReference type="EMBL" id="AWB27487.1"/>
    </source>
</evidence>
<evidence type="ECO:0000256" key="1">
    <source>
        <dbReference type="ARBA" id="ARBA00022723"/>
    </source>
</evidence>
<name>A0A2R4X114_9EURY</name>
<dbReference type="PANTHER" id="PTHR48073:SF2">
    <property type="entry name" value="O-SUCCINYLBENZOATE SYNTHASE"/>
    <property type="match status" value="1"/>
</dbReference>
<dbReference type="InterPro" id="IPR036849">
    <property type="entry name" value="Enolase-like_C_sf"/>
</dbReference>
<dbReference type="SUPFAM" id="SSF51604">
    <property type="entry name" value="Enolase C-terminal domain-like"/>
    <property type="match status" value="1"/>
</dbReference>
<dbReference type="GO" id="GO:0043748">
    <property type="term" value="F:O-succinylbenzoate synthase activity"/>
    <property type="evidence" value="ECO:0007669"/>
    <property type="project" value="UniProtKB-EC"/>
</dbReference>
<evidence type="ECO:0000313" key="7">
    <source>
        <dbReference type="Proteomes" id="UP000244727"/>
    </source>
</evidence>
<comment type="similarity">
    <text evidence="4">Belongs to the mandelate racemase/muconate lactonizing enzyme family. MenC type 1 subfamily.</text>
</comment>
<organism evidence="6 7">
    <name type="scientific">Halococcoides cellulosivorans</name>
    <dbReference type="NCBI Taxonomy" id="1679096"/>
    <lineage>
        <taxon>Archaea</taxon>
        <taxon>Methanobacteriati</taxon>
        <taxon>Methanobacteriota</taxon>
        <taxon>Stenosarchaea group</taxon>
        <taxon>Halobacteria</taxon>
        <taxon>Halobacteriales</taxon>
        <taxon>Haloarculaceae</taxon>
        <taxon>Halococcoides</taxon>
    </lineage>
</organism>
<feature type="active site" description="Proton acceptor" evidence="4">
    <location>
        <position position="251"/>
    </location>
</feature>
<feature type="binding site" evidence="4">
    <location>
        <position position="204"/>
    </location>
    <ligand>
        <name>Mg(2+)</name>
        <dbReference type="ChEBI" id="CHEBI:18420"/>
    </ligand>
</feature>
<dbReference type="Gene3D" id="3.30.390.10">
    <property type="entry name" value="Enolase-like, N-terminal domain"/>
    <property type="match status" value="1"/>
</dbReference>
<evidence type="ECO:0000256" key="4">
    <source>
        <dbReference type="HAMAP-Rule" id="MF_00470"/>
    </source>
</evidence>
<dbReference type="KEGG" id="harc:HARCEL1_07085"/>
<feature type="binding site" evidence="4">
    <location>
        <position position="178"/>
    </location>
    <ligand>
        <name>Mg(2+)</name>
        <dbReference type="ChEBI" id="CHEBI:18420"/>
    </ligand>
</feature>
<feature type="binding site" evidence="4">
    <location>
        <position position="229"/>
    </location>
    <ligand>
        <name>Mg(2+)</name>
        <dbReference type="ChEBI" id="CHEBI:18420"/>
    </ligand>
</feature>
<dbReference type="InterPro" id="IPR041338">
    <property type="entry name" value="OSBS_N"/>
</dbReference>